<dbReference type="PROSITE" id="PS50922">
    <property type="entry name" value="TLC"/>
    <property type="match status" value="1"/>
</dbReference>
<dbReference type="InterPro" id="IPR006634">
    <property type="entry name" value="TLC-dom"/>
</dbReference>
<feature type="compositionally biased region" description="Basic and acidic residues" evidence="8">
    <location>
        <begin position="350"/>
        <end position="366"/>
    </location>
</feature>
<keyword evidence="3 6" id="KW-0812">Transmembrane</keyword>
<gene>
    <name evidence="11" type="ORF">ONB1V03_LOCUS10083</name>
</gene>
<feature type="domain" description="TLC" evidence="10">
    <location>
        <begin position="1"/>
        <end position="226"/>
    </location>
</feature>
<keyword evidence="4 9" id="KW-1133">Transmembrane helix</keyword>
<comment type="subcellular location">
    <subcellularLocation>
        <location evidence="1">Membrane</location>
        <topology evidence="1">Multi-pass membrane protein</topology>
    </subcellularLocation>
</comment>
<sequence length="720" mass="83270">MSHPMASSSSQPQTSSGQSSSSHQYVAQHSAPNASGGHHSSQHSSEGHHSGHSSRESVSSSRGSRHSSSSLTTGIIRTQTAWFQKKVHLRPVLRGCHLDFWAMFVHHVVTLCLLGFSWACNLVRMGTLVLLIHDFADIPLEGAKMMTYVKKQRMADGIFVVFTVCWVVSRIGLLPYRILYFSLHKALSVVPMFAAYYIFNGLLCALQALHIVWTWFIVRIAIHAVKNNGIKDLRSDDESESSVGSLKDSSDEVVNSNHKNYSNGGTNVTNNSINSETKLVNNHTNRSTTRTDSAEIPTNSLLEESDNELTTNWRNSSQQRGQQLNAQYVGSHVVKTEDIDVDEDIEYKASDPRIRRMMSRRDVKTEDSDDEETDRRHPSRRHVLQPQILSLGSEDKESVEEAKSRRRSRHETEDKSSDEEEADEENVERRHEVLRLKREEEDEELLAVDVDEEEEEEEEESEYEEYTDSEDETGPRLKPVFVRKRDRITVTEKEKEELKERQQKEAERRAAEDRKRQTLKMIEEDVRREEQEREDAKEEEAIKRGIATVLTDDENEETAYEVWKLRELKRIKRDKDESEAYLRERQEVERLRQMTEEERLQELKNNPKVVTNAAPKGKYKFLQKYYHRGVFFLDEEDEVFKRDFAQPTLEDHFDRTVVPKVMQVKNFGRSGRTKYTHLVDQDTTAFDSAWTAETTQSNKFHTQQAGGMKQVFDRPSGKRK</sequence>
<feature type="compositionally biased region" description="Low complexity" evidence="8">
    <location>
        <begin position="7"/>
        <end position="24"/>
    </location>
</feature>
<comment type="similarity">
    <text evidence="2">Belongs to the MFAP1 family.</text>
</comment>
<evidence type="ECO:0000256" key="4">
    <source>
        <dbReference type="ARBA" id="ARBA00022989"/>
    </source>
</evidence>
<organism evidence="11">
    <name type="scientific">Oppiella nova</name>
    <dbReference type="NCBI Taxonomy" id="334625"/>
    <lineage>
        <taxon>Eukaryota</taxon>
        <taxon>Metazoa</taxon>
        <taxon>Ecdysozoa</taxon>
        <taxon>Arthropoda</taxon>
        <taxon>Chelicerata</taxon>
        <taxon>Arachnida</taxon>
        <taxon>Acari</taxon>
        <taxon>Acariformes</taxon>
        <taxon>Sarcoptiformes</taxon>
        <taxon>Oribatida</taxon>
        <taxon>Brachypylina</taxon>
        <taxon>Oppioidea</taxon>
        <taxon>Oppiidae</taxon>
        <taxon>Oppiella</taxon>
    </lineage>
</organism>
<feature type="region of interest" description="Disordered" evidence="8">
    <location>
        <begin position="1"/>
        <end position="71"/>
    </location>
</feature>
<feature type="region of interest" description="Disordered" evidence="8">
    <location>
        <begin position="235"/>
        <end position="321"/>
    </location>
</feature>
<evidence type="ECO:0000256" key="6">
    <source>
        <dbReference type="PROSITE-ProRule" id="PRU00205"/>
    </source>
</evidence>
<dbReference type="Proteomes" id="UP000728032">
    <property type="component" value="Unassembled WGS sequence"/>
</dbReference>
<feature type="region of interest" description="Disordered" evidence="8">
    <location>
        <begin position="492"/>
        <end position="539"/>
    </location>
</feature>
<evidence type="ECO:0000256" key="1">
    <source>
        <dbReference type="ARBA" id="ARBA00004141"/>
    </source>
</evidence>
<dbReference type="AlphaFoldDB" id="A0A7R9M4P6"/>
<dbReference type="EMBL" id="OC921479">
    <property type="protein sequence ID" value="CAD7653429.1"/>
    <property type="molecule type" value="Genomic_DNA"/>
</dbReference>
<dbReference type="PANTHER" id="PTHR15327">
    <property type="entry name" value="MICROFIBRIL-ASSOCIATED PROTEIN"/>
    <property type="match status" value="1"/>
</dbReference>
<keyword evidence="7" id="KW-0175">Coiled coil</keyword>
<feature type="compositionally biased region" description="Basic and acidic residues" evidence="8">
    <location>
        <begin position="711"/>
        <end position="720"/>
    </location>
</feature>
<dbReference type="SMART" id="SM00724">
    <property type="entry name" value="TLC"/>
    <property type="match status" value="1"/>
</dbReference>
<dbReference type="Pfam" id="PF03798">
    <property type="entry name" value="TRAM_LAG1_CLN8"/>
    <property type="match status" value="1"/>
</dbReference>
<feature type="compositionally biased region" description="Acidic residues" evidence="8">
    <location>
        <begin position="440"/>
        <end position="472"/>
    </location>
</feature>
<dbReference type="Pfam" id="PF06991">
    <property type="entry name" value="MFAP1"/>
    <property type="match status" value="1"/>
</dbReference>
<feature type="compositionally biased region" description="Basic and acidic residues" evidence="8">
    <location>
        <begin position="393"/>
        <end position="403"/>
    </location>
</feature>
<evidence type="ECO:0000313" key="11">
    <source>
        <dbReference type="EMBL" id="CAD7653429.1"/>
    </source>
</evidence>
<evidence type="ECO:0000256" key="3">
    <source>
        <dbReference type="ARBA" id="ARBA00022692"/>
    </source>
</evidence>
<feature type="coiled-coil region" evidence="7">
    <location>
        <begin position="571"/>
        <end position="598"/>
    </location>
</feature>
<evidence type="ECO:0000256" key="9">
    <source>
        <dbReference type="SAM" id="Phobius"/>
    </source>
</evidence>
<keyword evidence="5 6" id="KW-0472">Membrane</keyword>
<feature type="compositionally biased region" description="Low complexity" evidence="8">
    <location>
        <begin position="56"/>
        <end position="70"/>
    </location>
</feature>
<feature type="region of interest" description="Disordered" evidence="8">
    <location>
        <begin position="697"/>
        <end position="720"/>
    </location>
</feature>
<protein>
    <recommendedName>
        <fullName evidence="10">TLC domain-containing protein</fullName>
    </recommendedName>
</protein>
<evidence type="ECO:0000259" key="10">
    <source>
        <dbReference type="PROSITE" id="PS50922"/>
    </source>
</evidence>
<dbReference type="InterPro" id="IPR009730">
    <property type="entry name" value="MFAP1_C"/>
</dbReference>
<feature type="transmembrane region" description="Helical" evidence="9">
    <location>
        <begin position="100"/>
        <end position="123"/>
    </location>
</feature>
<dbReference type="EMBL" id="CAJPVJ010006654">
    <property type="protein sequence ID" value="CAG2170616.1"/>
    <property type="molecule type" value="Genomic_DNA"/>
</dbReference>
<dbReference type="OrthoDB" id="1111734at2759"/>
<feature type="transmembrane region" description="Helical" evidence="9">
    <location>
        <begin position="194"/>
        <end position="218"/>
    </location>
</feature>
<evidence type="ECO:0000256" key="7">
    <source>
        <dbReference type="SAM" id="Coils"/>
    </source>
</evidence>
<feature type="compositionally biased region" description="Polar residues" evidence="8">
    <location>
        <begin position="252"/>
        <end position="321"/>
    </location>
</feature>
<feature type="compositionally biased region" description="Basic and acidic residues" evidence="8">
    <location>
        <begin position="45"/>
        <end position="55"/>
    </location>
</feature>
<dbReference type="GO" id="GO:0016020">
    <property type="term" value="C:membrane"/>
    <property type="evidence" value="ECO:0007669"/>
    <property type="project" value="UniProtKB-SubCell"/>
</dbReference>
<feature type="transmembrane region" description="Helical" evidence="9">
    <location>
        <begin position="154"/>
        <end position="174"/>
    </location>
</feature>
<feature type="compositionally biased region" description="Low complexity" evidence="8">
    <location>
        <begin position="35"/>
        <end position="44"/>
    </location>
</feature>
<evidence type="ECO:0000256" key="8">
    <source>
        <dbReference type="SAM" id="MobiDB-lite"/>
    </source>
</evidence>
<evidence type="ECO:0000256" key="2">
    <source>
        <dbReference type="ARBA" id="ARBA00008155"/>
    </source>
</evidence>
<proteinExistence type="inferred from homology"/>
<dbReference type="InterPro" id="IPR033194">
    <property type="entry name" value="MFAP1"/>
</dbReference>
<keyword evidence="12" id="KW-1185">Reference proteome</keyword>
<feature type="compositionally biased region" description="Basic and acidic residues" evidence="8">
    <location>
        <begin position="427"/>
        <end position="439"/>
    </location>
</feature>
<name>A0A7R9M4P6_9ACAR</name>
<evidence type="ECO:0000256" key="5">
    <source>
        <dbReference type="ARBA" id="ARBA00023136"/>
    </source>
</evidence>
<reference evidence="11" key="1">
    <citation type="submission" date="2020-11" db="EMBL/GenBank/DDBJ databases">
        <authorList>
            <person name="Tran Van P."/>
        </authorList>
    </citation>
    <scope>NUCLEOTIDE SEQUENCE</scope>
</reference>
<accession>A0A7R9M4P6</accession>
<evidence type="ECO:0000313" key="12">
    <source>
        <dbReference type="Proteomes" id="UP000728032"/>
    </source>
</evidence>
<feature type="region of interest" description="Disordered" evidence="8">
    <location>
        <begin position="350"/>
        <end position="480"/>
    </location>
</feature>
<feature type="compositionally biased region" description="Acidic residues" evidence="8">
    <location>
        <begin position="416"/>
        <end position="426"/>
    </location>
</feature>